<dbReference type="InterPro" id="IPR025533">
    <property type="entry name" value="DUF4419"/>
</dbReference>
<dbReference type="EMBL" id="KN824284">
    <property type="protein sequence ID" value="KIM30487.1"/>
    <property type="molecule type" value="Genomic_DNA"/>
</dbReference>
<feature type="region of interest" description="Disordered" evidence="1">
    <location>
        <begin position="437"/>
        <end position="509"/>
    </location>
</feature>
<protein>
    <submittedName>
        <fullName evidence="2">Uncharacterized protein</fullName>
    </submittedName>
</protein>
<dbReference type="PANTHER" id="PTHR31252:SF11">
    <property type="entry name" value="DUF4419 DOMAIN-CONTAINING PROTEIN"/>
    <property type="match status" value="1"/>
</dbReference>
<dbReference type="Proteomes" id="UP000054097">
    <property type="component" value="Unassembled WGS sequence"/>
</dbReference>
<gene>
    <name evidence="2" type="ORF">M408DRAFT_328069</name>
</gene>
<evidence type="ECO:0000313" key="3">
    <source>
        <dbReference type="Proteomes" id="UP000054097"/>
    </source>
</evidence>
<dbReference type="AlphaFoldDB" id="A0A0C2XNC0"/>
<name>A0A0C2XNC0_SERVB</name>
<accession>A0A0C2XNC0</accession>
<keyword evidence="3" id="KW-1185">Reference proteome</keyword>
<sequence length="509" mass="57377">MPVTFTVAGHPAQSIPLTPAISSAQAFAADIRMRVDRRLPQRHADGTRLLSTCLSGSLEQINPSKNGFVDACITAYSQHHHLEIRPDDVWAAIITQFSFYVNAHAEELRDSFVPTQKRKKLKVAVNGNAWTADYTWITKAFVGTMKDNLQDKELASWILPKFTTTTKVDALCASVLMMGTLQAYFAYDVMPLCGIPTVTLKGEKKDYINILQRIDKLSSFGEETHWWAGMLRPIIQRFASAFDGEPDEQFWNQICHHTIERCGDEHYTGWITAFCPFDERGKWQLFTPWVPEHIGHLHIDGVNYQALSVYKIPWGFAQVDIKIIECGIPIEATFVAGLMGVKISDGPKSNSRSSLGLFQHDVNTSISPLPAWFIYEATPIIPPPKALVPGQLQNLHQFLHTMEMDRSLITSGVPLLHSSAPIDFASMFEEPVQVPKPEVRTRFIEPSGTMSSPGSEPREPREQREGPRKLRKERPWPPPEENTLGPPIKEAKSWFSTRRRLPLMSANTH</sequence>
<reference evidence="3" key="2">
    <citation type="submission" date="2015-01" db="EMBL/GenBank/DDBJ databases">
        <title>Evolutionary Origins and Diversification of the Mycorrhizal Mutualists.</title>
        <authorList>
            <consortium name="DOE Joint Genome Institute"/>
            <consortium name="Mycorrhizal Genomics Consortium"/>
            <person name="Kohler A."/>
            <person name="Kuo A."/>
            <person name="Nagy L.G."/>
            <person name="Floudas D."/>
            <person name="Copeland A."/>
            <person name="Barry K.W."/>
            <person name="Cichocki N."/>
            <person name="Veneault-Fourrey C."/>
            <person name="LaButti K."/>
            <person name="Lindquist E.A."/>
            <person name="Lipzen A."/>
            <person name="Lundell T."/>
            <person name="Morin E."/>
            <person name="Murat C."/>
            <person name="Riley R."/>
            <person name="Ohm R."/>
            <person name="Sun H."/>
            <person name="Tunlid A."/>
            <person name="Henrissat B."/>
            <person name="Grigoriev I.V."/>
            <person name="Hibbett D.S."/>
            <person name="Martin F."/>
        </authorList>
    </citation>
    <scope>NUCLEOTIDE SEQUENCE [LARGE SCALE GENOMIC DNA]</scope>
    <source>
        <strain evidence="3">MAFF 305830</strain>
    </source>
</reference>
<evidence type="ECO:0000256" key="1">
    <source>
        <dbReference type="SAM" id="MobiDB-lite"/>
    </source>
</evidence>
<dbReference type="Pfam" id="PF14388">
    <property type="entry name" value="DUF4419"/>
    <property type="match status" value="1"/>
</dbReference>
<dbReference type="OrthoDB" id="3197680at2759"/>
<feature type="compositionally biased region" description="Basic and acidic residues" evidence="1">
    <location>
        <begin position="456"/>
        <end position="468"/>
    </location>
</feature>
<dbReference type="PANTHER" id="PTHR31252">
    <property type="entry name" value="DUF4419 DOMAIN-CONTAINING PROTEIN"/>
    <property type="match status" value="1"/>
</dbReference>
<reference evidence="2 3" key="1">
    <citation type="submission" date="2014-04" db="EMBL/GenBank/DDBJ databases">
        <authorList>
            <consortium name="DOE Joint Genome Institute"/>
            <person name="Kuo A."/>
            <person name="Zuccaro A."/>
            <person name="Kohler A."/>
            <person name="Nagy L.G."/>
            <person name="Floudas D."/>
            <person name="Copeland A."/>
            <person name="Barry K.W."/>
            <person name="Cichocki N."/>
            <person name="Veneault-Fourrey C."/>
            <person name="LaButti K."/>
            <person name="Lindquist E.A."/>
            <person name="Lipzen A."/>
            <person name="Lundell T."/>
            <person name="Morin E."/>
            <person name="Murat C."/>
            <person name="Sun H."/>
            <person name="Tunlid A."/>
            <person name="Henrissat B."/>
            <person name="Grigoriev I.V."/>
            <person name="Hibbett D.S."/>
            <person name="Martin F."/>
            <person name="Nordberg H.P."/>
            <person name="Cantor M.N."/>
            <person name="Hua S.X."/>
        </authorList>
    </citation>
    <scope>NUCLEOTIDE SEQUENCE [LARGE SCALE GENOMIC DNA]</scope>
    <source>
        <strain evidence="2 3">MAFF 305830</strain>
    </source>
</reference>
<proteinExistence type="predicted"/>
<organism evidence="2 3">
    <name type="scientific">Serendipita vermifera MAFF 305830</name>
    <dbReference type="NCBI Taxonomy" id="933852"/>
    <lineage>
        <taxon>Eukaryota</taxon>
        <taxon>Fungi</taxon>
        <taxon>Dikarya</taxon>
        <taxon>Basidiomycota</taxon>
        <taxon>Agaricomycotina</taxon>
        <taxon>Agaricomycetes</taxon>
        <taxon>Sebacinales</taxon>
        <taxon>Serendipitaceae</taxon>
        <taxon>Serendipita</taxon>
    </lineage>
</organism>
<evidence type="ECO:0000313" key="2">
    <source>
        <dbReference type="EMBL" id="KIM30487.1"/>
    </source>
</evidence>
<dbReference type="STRING" id="933852.A0A0C2XNC0"/>
<dbReference type="HOGENOM" id="CLU_037155_0_0_1"/>